<dbReference type="GO" id="GO:0003677">
    <property type="term" value="F:DNA binding"/>
    <property type="evidence" value="ECO:0007669"/>
    <property type="project" value="UniProtKB-KW"/>
</dbReference>
<keyword evidence="7" id="KW-1185">Reference proteome</keyword>
<protein>
    <submittedName>
        <fullName evidence="6">LysR family transcriptional regulator</fullName>
    </submittedName>
</protein>
<comment type="similarity">
    <text evidence="1">Belongs to the LysR transcriptional regulatory family.</text>
</comment>
<keyword evidence="4" id="KW-0804">Transcription</keyword>
<dbReference type="InterPro" id="IPR036388">
    <property type="entry name" value="WH-like_DNA-bd_sf"/>
</dbReference>
<proteinExistence type="inferred from homology"/>
<dbReference type="PANTHER" id="PTHR30346">
    <property type="entry name" value="TRANSCRIPTIONAL DUAL REGULATOR HCAR-RELATED"/>
    <property type="match status" value="1"/>
</dbReference>
<reference evidence="6 7" key="1">
    <citation type="submission" date="2019-03" db="EMBL/GenBank/DDBJ databases">
        <title>Ramlibacter henchirensis DSM 14656, whole genome shotgun sequence.</title>
        <authorList>
            <person name="Zhang X."/>
            <person name="Feng G."/>
            <person name="Zhu H."/>
        </authorList>
    </citation>
    <scope>NUCLEOTIDE SEQUENCE [LARGE SCALE GENOMIC DNA]</scope>
    <source>
        <strain evidence="6 7">DSM 14656</strain>
    </source>
</reference>
<name>A0A4Z0BR16_9BURK</name>
<dbReference type="PROSITE" id="PS50931">
    <property type="entry name" value="HTH_LYSR"/>
    <property type="match status" value="1"/>
</dbReference>
<sequence>MELRHLRYFVSLAECLSFTRAAERMHVTQSTLSHQIKQLEDEVGQPLFERIGKRVVLTQAGESFLGYASKALREVDDGLSHLMRAGDELTGEVRIGATGTFNITFVPECLAMFLQRNPTVKVTVEELAANAIGQRLIDSTLDVGIAYQPADPTHLWFEPLYTEEMVLVVAPSHPLAQRRRVRMVELHRQNLVLLPHAFATRTMLEECFRAAGAEPVVAAEMNAIAPMIGIVARTQLATIVSSHAVTPREDVRIVPLESPTPVRTPGMLWKRDAKQPPAVRSFAACIRKLALGRSLNGGAIRERRADAAV</sequence>
<feature type="domain" description="HTH lysR-type" evidence="5">
    <location>
        <begin position="1"/>
        <end position="58"/>
    </location>
</feature>
<dbReference type="PRINTS" id="PR00039">
    <property type="entry name" value="HTHLYSR"/>
</dbReference>
<dbReference type="InterPro" id="IPR036390">
    <property type="entry name" value="WH_DNA-bd_sf"/>
</dbReference>
<evidence type="ECO:0000259" key="5">
    <source>
        <dbReference type="PROSITE" id="PS50931"/>
    </source>
</evidence>
<dbReference type="Gene3D" id="1.10.10.10">
    <property type="entry name" value="Winged helix-like DNA-binding domain superfamily/Winged helix DNA-binding domain"/>
    <property type="match status" value="1"/>
</dbReference>
<dbReference type="OrthoDB" id="646694at2"/>
<comment type="caution">
    <text evidence="6">The sequence shown here is derived from an EMBL/GenBank/DDBJ whole genome shotgun (WGS) entry which is preliminary data.</text>
</comment>
<dbReference type="CDD" id="cd05466">
    <property type="entry name" value="PBP2_LTTR_substrate"/>
    <property type="match status" value="1"/>
</dbReference>
<gene>
    <name evidence="6" type="ORF">EZ313_19765</name>
</gene>
<dbReference type="Pfam" id="PF00126">
    <property type="entry name" value="HTH_1"/>
    <property type="match status" value="1"/>
</dbReference>
<dbReference type="GO" id="GO:0003700">
    <property type="term" value="F:DNA-binding transcription factor activity"/>
    <property type="evidence" value="ECO:0007669"/>
    <property type="project" value="InterPro"/>
</dbReference>
<evidence type="ECO:0000313" key="7">
    <source>
        <dbReference type="Proteomes" id="UP000298180"/>
    </source>
</evidence>
<dbReference type="RefSeq" id="WP_135265026.1">
    <property type="nucleotide sequence ID" value="NZ_SMLM01000003.1"/>
</dbReference>
<evidence type="ECO:0000256" key="2">
    <source>
        <dbReference type="ARBA" id="ARBA00023015"/>
    </source>
</evidence>
<accession>A0A4Z0BR16</accession>
<dbReference type="InterPro" id="IPR005119">
    <property type="entry name" value="LysR_subst-bd"/>
</dbReference>
<dbReference type="GO" id="GO:0032993">
    <property type="term" value="C:protein-DNA complex"/>
    <property type="evidence" value="ECO:0007669"/>
    <property type="project" value="TreeGrafter"/>
</dbReference>
<dbReference type="InterPro" id="IPR000847">
    <property type="entry name" value="LysR_HTH_N"/>
</dbReference>
<dbReference type="EMBL" id="SMLM01000003">
    <property type="protein sequence ID" value="TFZ00688.1"/>
    <property type="molecule type" value="Genomic_DNA"/>
</dbReference>
<keyword evidence="3" id="KW-0238">DNA-binding</keyword>
<evidence type="ECO:0000256" key="1">
    <source>
        <dbReference type="ARBA" id="ARBA00009437"/>
    </source>
</evidence>
<dbReference type="Gene3D" id="3.40.190.290">
    <property type="match status" value="1"/>
</dbReference>
<dbReference type="FunFam" id="1.10.10.10:FF:000001">
    <property type="entry name" value="LysR family transcriptional regulator"/>
    <property type="match status" value="1"/>
</dbReference>
<evidence type="ECO:0000256" key="4">
    <source>
        <dbReference type="ARBA" id="ARBA00023163"/>
    </source>
</evidence>
<dbReference type="SUPFAM" id="SSF53850">
    <property type="entry name" value="Periplasmic binding protein-like II"/>
    <property type="match status" value="1"/>
</dbReference>
<evidence type="ECO:0000313" key="6">
    <source>
        <dbReference type="EMBL" id="TFZ00688.1"/>
    </source>
</evidence>
<dbReference type="SUPFAM" id="SSF46785">
    <property type="entry name" value="Winged helix' DNA-binding domain"/>
    <property type="match status" value="1"/>
</dbReference>
<dbReference type="AlphaFoldDB" id="A0A4Z0BR16"/>
<dbReference type="Proteomes" id="UP000298180">
    <property type="component" value="Unassembled WGS sequence"/>
</dbReference>
<organism evidence="6 7">
    <name type="scientific">Ramlibacter henchirensis</name>
    <dbReference type="NCBI Taxonomy" id="204072"/>
    <lineage>
        <taxon>Bacteria</taxon>
        <taxon>Pseudomonadati</taxon>
        <taxon>Pseudomonadota</taxon>
        <taxon>Betaproteobacteria</taxon>
        <taxon>Burkholderiales</taxon>
        <taxon>Comamonadaceae</taxon>
        <taxon>Ramlibacter</taxon>
    </lineage>
</organism>
<dbReference type="Pfam" id="PF03466">
    <property type="entry name" value="LysR_substrate"/>
    <property type="match status" value="1"/>
</dbReference>
<keyword evidence="2" id="KW-0805">Transcription regulation</keyword>
<evidence type="ECO:0000256" key="3">
    <source>
        <dbReference type="ARBA" id="ARBA00023125"/>
    </source>
</evidence>
<dbReference type="PANTHER" id="PTHR30346:SF28">
    <property type="entry name" value="HTH-TYPE TRANSCRIPTIONAL REGULATOR CYNR"/>
    <property type="match status" value="1"/>
</dbReference>